<comment type="subcellular location">
    <subcellularLocation>
        <location evidence="1">Cell inner membrane</location>
        <topology evidence="1">Multi-pass membrane protein</topology>
    </subcellularLocation>
    <subcellularLocation>
        <location evidence="13">Cell membrane</location>
        <topology evidence="13">Multi-pass membrane protein</topology>
    </subcellularLocation>
</comment>
<dbReference type="GO" id="GO:0051205">
    <property type="term" value="P:protein insertion into membrane"/>
    <property type="evidence" value="ECO:0007669"/>
    <property type="project" value="TreeGrafter"/>
</dbReference>
<evidence type="ECO:0000313" key="18">
    <source>
        <dbReference type="Proteomes" id="UP000555103"/>
    </source>
</evidence>
<evidence type="ECO:0000256" key="13">
    <source>
        <dbReference type="HAMAP-Rule" id="MF_01810"/>
    </source>
</evidence>
<dbReference type="CDD" id="cd19961">
    <property type="entry name" value="EcYidC-like_peri"/>
    <property type="match status" value="1"/>
</dbReference>
<keyword evidence="9 13" id="KW-0472">Membrane</keyword>
<keyword evidence="10 13" id="KW-0143">Chaperone</keyword>
<keyword evidence="7 13" id="KW-0653">Protein transport</keyword>
<comment type="subunit">
    <text evidence="13">Interacts with the Sec translocase complex via SecD. Specifically interacts with transmembrane segments of nascent integral membrane proteins during membrane integration.</text>
</comment>
<dbReference type="InterPro" id="IPR001708">
    <property type="entry name" value="YidC/ALB3/OXA1/COX18"/>
</dbReference>
<feature type="domain" description="Membrane insertase YidC N-terminal" evidence="16">
    <location>
        <begin position="103"/>
        <end position="386"/>
    </location>
</feature>
<evidence type="ECO:0000256" key="10">
    <source>
        <dbReference type="ARBA" id="ARBA00023186"/>
    </source>
</evidence>
<evidence type="ECO:0000256" key="7">
    <source>
        <dbReference type="ARBA" id="ARBA00022927"/>
    </source>
</evidence>
<organism evidence="17 18">
    <name type="scientific">Dysgonomonas hofstadii</name>
    <dbReference type="NCBI Taxonomy" id="637886"/>
    <lineage>
        <taxon>Bacteria</taxon>
        <taxon>Pseudomonadati</taxon>
        <taxon>Bacteroidota</taxon>
        <taxon>Bacteroidia</taxon>
        <taxon>Bacteroidales</taxon>
        <taxon>Dysgonomonadaceae</taxon>
        <taxon>Dysgonomonas</taxon>
    </lineage>
</organism>
<accession>A0A840CW42</accession>
<dbReference type="InterPro" id="IPR028055">
    <property type="entry name" value="YidC/Oxa/ALB_C"/>
</dbReference>
<keyword evidence="6 13" id="KW-0812">Transmembrane</keyword>
<dbReference type="Pfam" id="PF02096">
    <property type="entry name" value="60KD_IMP"/>
    <property type="match status" value="1"/>
</dbReference>
<evidence type="ECO:0000256" key="2">
    <source>
        <dbReference type="ARBA" id="ARBA00010527"/>
    </source>
</evidence>
<dbReference type="InterPro" id="IPR019998">
    <property type="entry name" value="Membr_insert_YidC"/>
</dbReference>
<dbReference type="GO" id="GO:0032977">
    <property type="term" value="F:membrane insertase activity"/>
    <property type="evidence" value="ECO:0007669"/>
    <property type="project" value="InterPro"/>
</dbReference>
<sequence length="652" mass="75248">MDKNTVIGFILIAVVIIGFGILNQPSAEDIERQKQQRIKDSIEYAQTLQKEQEKLTLDTTLVSKENNVVDDFFAQPVQKQDSSSQTIDSLQNASKQQQEQFTTLENNKLKLVFSTKGGRMVSAQLKEYMSYNKDAKENSDSLYLFNNDGDFSLALTNRQNKVLHTNNLIFTPLKSENDNSLIMRFSYSDSQYVDFIYKLADDDYTMKFDISMVGMQPLLDREKADVFEINWAQKLRRQEKSVKNEQRYSHLYYKYVGGDVKELSADKNEQVEVKEPAKWIAFKNQFFAPILIADEKIEVALLDSKVLQTTEDSEYLKAFDATLFVPAQVDMNAGTMRAGFSYYMGPMSFSLLKGYDKHIDDASKQLDLDKLVPLGWTLFRWINQYVVIPIFNLLKDTGLSMGIVILLLTIIVKLVISPLTYKSFMSSAKMRVLRPQVEELNAKYPKQEQAMEKQQATMALYNKVGVNPMSGCFPLLLQMPILIALFQFFPNAIELRQQSFLWANDLSTYDAVINWGTHIPLIGSHLSLFCILMTITNIIYTKFNMEMTNTGQQQMPGMKWMMYLMPLIFLFVLNDYPSGLTYYYFLSLLMTILLTIAFRYMIDEKKVLAKLEANKAKPKKKSGFMARLEEAQRMQQQQLKEKNKTNSTKRKR</sequence>
<dbReference type="PANTHER" id="PTHR12428:SF65">
    <property type="entry name" value="CYTOCHROME C OXIDASE ASSEMBLY PROTEIN COX18, MITOCHONDRIAL"/>
    <property type="match status" value="1"/>
</dbReference>
<keyword evidence="8 13" id="KW-1133">Transmembrane helix</keyword>
<feature type="transmembrane region" description="Helical" evidence="13">
    <location>
        <begin position="6"/>
        <end position="23"/>
    </location>
</feature>
<proteinExistence type="inferred from homology"/>
<dbReference type="PRINTS" id="PR00701">
    <property type="entry name" value="60KDINNERMP"/>
</dbReference>
<evidence type="ECO:0000256" key="6">
    <source>
        <dbReference type="ARBA" id="ARBA00022692"/>
    </source>
</evidence>
<reference evidence="17 18" key="1">
    <citation type="submission" date="2020-08" db="EMBL/GenBank/DDBJ databases">
        <title>Genomic Encyclopedia of Type Strains, Phase IV (KMG-IV): sequencing the most valuable type-strain genomes for metagenomic binning, comparative biology and taxonomic classification.</title>
        <authorList>
            <person name="Goeker M."/>
        </authorList>
    </citation>
    <scope>NUCLEOTIDE SEQUENCE [LARGE SCALE GENOMIC DNA]</scope>
    <source>
        <strain evidence="17 18">DSM 104969</strain>
    </source>
</reference>
<evidence type="ECO:0000256" key="1">
    <source>
        <dbReference type="ARBA" id="ARBA00004429"/>
    </source>
</evidence>
<evidence type="ECO:0000256" key="4">
    <source>
        <dbReference type="ARBA" id="ARBA00022448"/>
    </source>
</evidence>
<dbReference type="CDD" id="cd20070">
    <property type="entry name" value="5TM_YidC_Alb3"/>
    <property type="match status" value="1"/>
</dbReference>
<evidence type="ECO:0000256" key="11">
    <source>
        <dbReference type="ARBA" id="ARBA00033245"/>
    </source>
</evidence>
<evidence type="ECO:0000256" key="12">
    <source>
        <dbReference type="ARBA" id="ARBA00033342"/>
    </source>
</evidence>
<evidence type="ECO:0000313" key="17">
    <source>
        <dbReference type="EMBL" id="MBB4037854.1"/>
    </source>
</evidence>
<protein>
    <recommendedName>
        <fullName evidence="3 13">Membrane protein insertase YidC</fullName>
    </recommendedName>
    <alternativeName>
        <fullName evidence="12 13">Foldase YidC</fullName>
    </alternativeName>
    <alternativeName>
        <fullName evidence="11 13">Membrane integrase YidC</fullName>
    </alternativeName>
    <alternativeName>
        <fullName evidence="13">Membrane protein YidC</fullName>
    </alternativeName>
</protein>
<dbReference type="Pfam" id="PF14849">
    <property type="entry name" value="YidC_periplas"/>
    <property type="match status" value="1"/>
</dbReference>
<feature type="transmembrane region" description="Helical" evidence="13">
    <location>
        <begin position="560"/>
        <end position="576"/>
    </location>
</feature>
<comment type="function">
    <text evidence="13">Required for the insertion and/or proper folding and/or complex formation of integral membrane proteins into the membrane. Involved in integration of membrane proteins that insert both dependently and independently of the Sec translocase complex, as well as at least some lipoproteins. Aids folding of multispanning membrane proteins.</text>
</comment>
<dbReference type="Gene3D" id="2.70.98.90">
    <property type="match status" value="1"/>
</dbReference>
<dbReference type="NCBIfam" id="TIGR03593">
    <property type="entry name" value="yidC_nterm"/>
    <property type="match status" value="1"/>
</dbReference>
<dbReference type="RefSeq" id="WP_183308700.1">
    <property type="nucleotide sequence ID" value="NZ_JACIEP010000018.1"/>
</dbReference>
<evidence type="ECO:0000256" key="9">
    <source>
        <dbReference type="ARBA" id="ARBA00023136"/>
    </source>
</evidence>
<dbReference type="EMBL" id="JACIEP010000018">
    <property type="protein sequence ID" value="MBB4037854.1"/>
    <property type="molecule type" value="Genomic_DNA"/>
</dbReference>
<dbReference type="GO" id="GO:0015031">
    <property type="term" value="P:protein transport"/>
    <property type="evidence" value="ECO:0007669"/>
    <property type="project" value="UniProtKB-KW"/>
</dbReference>
<gene>
    <name evidence="13" type="primary">yidC</name>
    <name evidence="17" type="ORF">GGR21_003775</name>
</gene>
<evidence type="ECO:0000256" key="5">
    <source>
        <dbReference type="ARBA" id="ARBA00022475"/>
    </source>
</evidence>
<feature type="transmembrane region" description="Helical" evidence="13">
    <location>
        <begin position="472"/>
        <end position="493"/>
    </location>
</feature>
<dbReference type="Proteomes" id="UP000555103">
    <property type="component" value="Unassembled WGS sequence"/>
</dbReference>
<keyword evidence="5 13" id="KW-1003">Cell membrane</keyword>
<evidence type="ECO:0000256" key="3">
    <source>
        <dbReference type="ARBA" id="ARBA00015325"/>
    </source>
</evidence>
<evidence type="ECO:0000259" key="15">
    <source>
        <dbReference type="Pfam" id="PF02096"/>
    </source>
</evidence>
<dbReference type="NCBIfam" id="NF002356">
    <property type="entry name" value="PRK01318.2-3"/>
    <property type="match status" value="1"/>
</dbReference>
<dbReference type="AlphaFoldDB" id="A0A840CW42"/>
<comment type="caution">
    <text evidence="17">The sequence shown here is derived from an EMBL/GenBank/DDBJ whole genome shotgun (WGS) entry which is preliminary data.</text>
</comment>
<dbReference type="HAMAP" id="MF_01810">
    <property type="entry name" value="YidC_type1"/>
    <property type="match status" value="1"/>
</dbReference>
<dbReference type="NCBIfam" id="TIGR03592">
    <property type="entry name" value="yidC_oxa1_cterm"/>
    <property type="match status" value="1"/>
</dbReference>
<feature type="transmembrane region" description="Helical" evidence="13">
    <location>
        <begin position="513"/>
        <end position="540"/>
    </location>
</feature>
<feature type="transmembrane region" description="Helical" evidence="13">
    <location>
        <begin position="582"/>
        <end position="602"/>
    </location>
</feature>
<dbReference type="InterPro" id="IPR047196">
    <property type="entry name" value="YidC_ALB_C"/>
</dbReference>
<keyword evidence="4 13" id="KW-0813">Transport</keyword>
<dbReference type="PANTHER" id="PTHR12428">
    <property type="entry name" value="OXA1"/>
    <property type="match status" value="1"/>
</dbReference>
<dbReference type="GO" id="GO:0005886">
    <property type="term" value="C:plasma membrane"/>
    <property type="evidence" value="ECO:0007669"/>
    <property type="project" value="UniProtKB-SubCell"/>
</dbReference>
<evidence type="ECO:0000256" key="14">
    <source>
        <dbReference type="SAM" id="MobiDB-lite"/>
    </source>
</evidence>
<dbReference type="InterPro" id="IPR038221">
    <property type="entry name" value="YidC_periplasmic_sf"/>
</dbReference>
<comment type="similarity">
    <text evidence="2 13">Belongs to the OXA1/ALB3/YidC family. Type 1 subfamily.</text>
</comment>
<feature type="region of interest" description="Disordered" evidence="14">
    <location>
        <begin position="632"/>
        <end position="652"/>
    </location>
</feature>
<keyword evidence="18" id="KW-1185">Reference proteome</keyword>
<feature type="transmembrane region" description="Helical" evidence="13">
    <location>
        <begin position="400"/>
        <end position="421"/>
    </location>
</feature>
<evidence type="ECO:0000256" key="8">
    <source>
        <dbReference type="ARBA" id="ARBA00022989"/>
    </source>
</evidence>
<name>A0A840CW42_9BACT</name>
<feature type="domain" description="Membrane insertase YidC/Oxa/ALB C-terminal" evidence="15">
    <location>
        <begin position="402"/>
        <end position="597"/>
    </location>
</feature>
<evidence type="ECO:0000259" key="16">
    <source>
        <dbReference type="Pfam" id="PF14849"/>
    </source>
</evidence>
<dbReference type="InterPro" id="IPR028053">
    <property type="entry name" value="Membr_insert_YidC_N"/>
</dbReference>